<dbReference type="EMBL" id="JAWXXV010000001">
    <property type="protein sequence ID" value="MDX5985987.1"/>
    <property type="molecule type" value="Genomic_DNA"/>
</dbReference>
<reference evidence="2 3" key="1">
    <citation type="submission" date="2023-11" db="EMBL/GenBank/DDBJ databases">
        <title>MicrobeMod: A computational toolkit for identifying prokaryotic methylation and restriction-modification with nanopore sequencing.</title>
        <authorList>
            <person name="Crits-Christoph A."/>
            <person name="Kang S.C."/>
            <person name="Lee H."/>
            <person name="Ostrov N."/>
        </authorList>
    </citation>
    <scope>NUCLEOTIDE SEQUENCE [LARGE SCALE GENOMIC DNA]</scope>
    <source>
        <strain evidence="2 3">ATCC 14820</strain>
    </source>
</reference>
<dbReference type="PANTHER" id="PTHR40202">
    <property type="match status" value="1"/>
</dbReference>
<evidence type="ECO:0000313" key="3">
    <source>
        <dbReference type="Proteomes" id="UP001279660"/>
    </source>
</evidence>
<dbReference type="InterPro" id="IPR006674">
    <property type="entry name" value="HD_domain"/>
</dbReference>
<dbReference type="Pfam" id="PF01966">
    <property type="entry name" value="HD"/>
    <property type="match status" value="1"/>
</dbReference>
<sequence>MSAALIDQIYAMFAEHGDDRYGEEVDQVQHVLQAAQAAREDGASDTLIAAALLHDIGQFVDGAGLAADLHGADARHEELGAALLATAFPPAVYEPVRLHVAAKRYLCAVEPRYEAGLSAASALSLRLQGGAFDAAGIAAFEQEPYFADAVALRRYDDIGKQPDWQVPDLASYRPLLERLAVHTLA</sequence>
<organism evidence="2 3">
    <name type="scientific">Sphingomonas echinoides</name>
    <dbReference type="NCBI Taxonomy" id="59803"/>
    <lineage>
        <taxon>Bacteria</taxon>
        <taxon>Pseudomonadati</taxon>
        <taxon>Pseudomonadota</taxon>
        <taxon>Alphaproteobacteria</taxon>
        <taxon>Sphingomonadales</taxon>
        <taxon>Sphingomonadaceae</taxon>
        <taxon>Sphingomonas</taxon>
    </lineage>
</organism>
<keyword evidence="3" id="KW-1185">Reference proteome</keyword>
<feature type="domain" description="HD" evidence="1">
    <location>
        <begin position="31"/>
        <end position="91"/>
    </location>
</feature>
<protein>
    <submittedName>
        <fullName evidence="2">HD domain-containing protein</fullName>
    </submittedName>
</protein>
<proteinExistence type="predicted"/>
<gene>
    <name evidence="2" type="ORF">SIL82_17155</name>
</gene>
<dbReference type="Proteomes" id="UP001279660">
    <property type="component" value="Unassembled WGS sequence"/>
</dbReference>
<accession>A0ABU4PS00</accession>
<evidence type="ECO:0000259" key="1">
    <source>
        <dbReference type="Pfam" id="PF01966"/>
    </source>
</evidence>
<dbReference type="Gene3D" id="1.10.3210.10">
    <property type="entry name" value="Hypothetical protein af1432"/>
    <property type="match status" value="1"/>
</dbReference>
<dbReference type="SUPFAM" id="SSF109604">
    <property type="entry name" value="HD-domain/PDEase-like"/>
    <property type="match status" value="1"/>
</dbReference>
<dbReference type="PANTHER" id="PTHR40202:SF1">
    <property type="entry name" value="HD DOMAIN-CONTAINING PROTEIN"/>
    <property type="match status" value="1"/>
</dbReference>
<evidence type="ECO:0000313" key="2">
    <source>
        <dbReference type="EMBL" id="MDX5985987.1"/>
    </source>
</evidence>
<name>A0ABU4PS00_9SPHN</name>
<comment type="caution">
    <text evidence="2">The sequence shown here is derived from an EMBL/GenBank/DDBJ whole genome shotgun (WGS) entry which is preliminary data.</text>
</comment>
<dbReference type="InterPro" id="IPR052567">
    <property type="entry name" value="OP_Dioxygenase"/>
</dbReference>
<dbReference type="RefSeq" id="WP_010406990.1">
    <property type="nucleotide sequence ID" value="NZ_JAWXXV010000001.1"/>
</dbReference>